<evidence type="ECO:0000313" key="1">
    <source>
        <dbReference type="EMBL" id="AMK12470.1"/>
    </source>
</evidence>
<evidence type="ECO:0000313" key="4">
    <source>
        <dbReference type="Proteomes" id="UP000295506"/>
    </source>
</evidence>
<dbReference type="EMBL" id="SOBK01000002">
    <property type="protein sequence ID" value="TDT90774.1"/>
    <property type="molecule type" value="Genomic_DNA"/>
</dbReference>
<organism evidence="2 4">
    <name type="scientific">Pseudodesulfovibrio indicus</name>
    <dbReference type="NCBI Taxonomy" id="1716143"/>
    <lineage>
        <taxon>Bacteria</taxon>
        <taxon>Pseudomonadati</taxon>
        <taxon>Thermodesulfobacteriota</taxon>
        <taxon>Desulfovibrionia</taxon>
        <taxon>Desulfovibrionales</taxon>
        <taxon>Desulfovibrionaceae</taxon>
    </lineage>
</organism>
<dbReference type="Proteomes" id="UP000055611">
    <property type="component" value="Chromosome"/>
</dbReference>
<accession>A0A126QQZ5</accession>
<sequence length="143" mass="15620">MAEQTVANGTEKVIPVKVTQEAKEVVCRAQVIYGDIRCALGKMEEFLALAEEYGLEQILRSLGHEMEGAAEDLEEAERLLTLKSTTPPIPNTPPQEITDNDTMGMVQRVLTAGGYHADQLKSMVELQHHFSQLAPEQTGGGAQ</sequence>
<protein>
    <submittedName>
        <fullName evidence="2">Uncharacterized protein</fullName>
    </submittedName>
</protein>
<dbReference type="Proteomes" id="UP000295506">
    <property type="component" value="Unassembled WGS sequence"/>
</dbReference>
<dbReference type="OrthoDB" id="10001435at2"/>
<name>A0A126QQZ5_9BACT</name>
<reference evidence="1 3" key="1">
    <citation type="journal article" date="2016" name="Front. Microbiol.">
        <title>Genome Sequence of the Piezophilic, Mesophilic Sulfate-Reducing Bacterium Desulfovibrio indicus J2T.</title>
        <authorList>
            <person name="Cao J."/>
            <person name="Maignien L."/>
            <person name="Shao Z."/>
            <person name="Alain K."/>
            <person name="Jebbar M."/>
        </authorList>
    </citation>
    <scope>NUCLEOTIDE SEQUENCE [LARGE SCALE GENOMIC DNA]</scope>
    <source>
        <strain evidence="1 3">J2</strain>
    </source>
</reference>
<gene>
    <name evidence="1" type="ORF">AWY79_15860</name>
    <name evidence="2" type="ORF">EDC59_102204</name>
</gene>
<evidence type="ECO:0000313" key="3">
    <source>
        <dbReference type="Proteomes" id="UP000055611"/>
    </source>
</evidence>
<dbReference type="KEGG" id="dej:AWY79_15860"/>
<keyword evidence="3" id="KW-1185">Reference proteome</keyword>
<dbReference type="EMBL" id="CP014206">
    <property type="protein sequence ID" value="AMK12470.1"/>
    <property type="molecule type" value="Genomic_DNA"/>
</dbReference>
<evidence type="ECO:0000313" key="2">
    <source>
        <dbReference type="EMBL" id="TDT90774.1"/>
    </source>
</evidence>
<dbReference type="AlphaFoldDB" id="A0A126QQZ5"/>
<dbReference type="RefSeq" id="WP_066806064.1">
    <property type="nucleotide sequence ID" value="NZ_CP014206.1"/>
</dbReference>
<proteinExistence type="predicted"/>
<reference evidence="2 4" key="2">
    <citation type="submission" date="2019-03" db="EMBL/GenBank/DDBJ databases">
        <title>Genomic Encyclopedia of Type Strains, Phase IV (KMG-IV): sequencing the most valuable type-strain genomes for metagenomic binning, comparative biology and taxonomic classification.</title>
        <authorList>
            <person name="Goeker M."/>
        </authorList>
    </citation>
    <scope>NUCLEOTIDE SEQUENCE [LARGE SCALE GENOMIC DNA]</scope>
    <source>
        <strain evidence="2 4">DSM 101483</strain>
    </source>
</reference>